<feature type="region of interest" description="Disordered" evidence="1">
    <location>
        <begin position="135"/>
        <end position="163"/>
    </location>
</feature>
<protein>
    <submittedName>
        <fullName evidence="3">Rad21_Rec8 domain-containing protein</fullName>
    </submittedName>
</protein>
<dbReference type="AlphaFoldDB" id="A0A1I7TK76"/>
<accession>A0A1I7TK76</accession>
<evidence type="ECO:0000313" key="3">
    <source>
        <dbReference type="WBParaSite" id="Csp11.Scaffold627.g6721.t1"/>
    </source>
</evidence>
<feature type="region of interest" description="Disordered" evidence="1">
    <location>
        <begin position="303"/>
        <end position="329"/>
    </location>
</feature>
<sequence length="715" mass="82185">MELAEKFDREQRLENDRQHVKRSKTNRSIHQSVSTPIVSLEEIDDFVDLANLPHISEQLGINGDPRDFTMTDVFPCSLTWSDNNVDLAGLYGSLEPYVGRTDHTMHSTFIEGNGSDEHEKRNAAVIHDFEDFVTPQSDTKQKHRSELIPDRNFESDNFREDPQLRNQPLDRTLRFAESLLIDPEMSQTNIGYLPRPSPPPHPEYSEMMYLDRPGPSERTDLFDKTGELPINQDQETAQEPIPSLPLELENLDLVDVPSNQQAPLAAYFQSIAELPRNETNLPPMPDNLELFDASMPPRAKRIRVQEDDGEEREDREMARRRPSSRPLTPVNQNELTELYSTLRVDAPEMEIDSQIRDVLPQRKKSKRDLPFNFGEDLDIDEAVKKVLSTNSSALVKKRKEVLVNFDSKRQKSLSLLETPQPLFFVGRRVPEEIRRMCITTSFLKIVASNVNDSENEKEKEMETDNTLKFATACLLSPPHTPPREEIPLQSGQIDFMPIHQDPLAYRELFEGSEELQVNNKHQDSTRNEGLHYAMASLLPTPEKQREIAIMEELDLDPLPISGNLKSFDFPDFDNKTIQNQEMETTIIERENVRHRQKSSLGIGNIDITEELEEHTFGIGHRQSLNKKVPQTDEDNLFYFSSGPLIPDNRDKIHEELLNEAENQYPGWLDFNEFTAGYNRKTASIAFEGLLLGLKNMKLRSEQKEPFGIILVQHIE</sequence>
<dbReference type="STRING" id="1561998.A0A1I7TK76"/>
<evidence type="ECO:0000313" key="2">
    <source>
        <dbReference type="Proteomes" id="UP000095282"/>
    </source>
</evidence>
<dbReference type="Proteomes" id="UP000095282">
    <property type="component" value="Unplaced"/>
</dbReference>
<reference evidence="3" key="1">
    <citation type="submission" date="2016-11" db="UniProtKB">
        <authorList>
            <consortium name="WormBaseParasite"/>
        </authorList>
    </citation>
    <scope>IDENTIFICATION</scope>
</reference>
<feature type="compositionally biased region" description="Basic and acidic residues" evidence="1">
    <location>
        <begin position="1"/>
        <end position="18"/>
    </location>
</feature>
<feature type="region of interest" description="Disordered" evidence="1">
    <location>
        <begin position="1"/>
        <end position="28"/>
    </location>
</feature>
<dbReference type="WBParaSite" id="Csp11.Scaffold627.g6721.t1">
    <property type="protein sequence ID" value="Csp11.Scaffold627.g6721.t1"/>
    <property type="gene ID" value="Csp11.Scaffold627.g6721"/>
</dbReference>
<name>A0A1I7TK76_9PELO</name>
<keyword evidence="2" id="KW-1185">Reference proteome</keyword>
<feature type="compositionally biased region" description="Basic and acidic residues" evidence="1">
    <location>
        <begin position="144"/>
        <end position="163"/>
    </location>
</feature>
<evidence type="ECO:0000256" key="1">
    <source>
        <dbReference type="SAM" id="MobiDB-lite"/>
    </source>
</evidence>
<proteinExistence type="predicted"/>
<dbReference type="eggNOG" id="ENOG502TG65">
    <property type="taxonomic scope" value="Eukaryota"/>
</dbReference>
<organism evidence="2 3">
    <name type="scientific">Caenorhabditis tropicalis</name>
    <dbReference type="NCBI Taxonomy" id="1561998"/>
    <lineage>
        <taxon>Eukaryota</taxon>
        <taxon>Metazoa</taxon>
        <taxon>Ecdysozoa</taxon>
        <taxon>Nematoda</taxon>
        <taxon>Chromadorea</taxon>
        <taxon>Rhabditida</taxon>
        <taxon>Rhabditina</taxon>
        <taxon>Rhabditomorpha</taxon>
        <taxon>Rhabditoidea</taxon>
        <taxon>Rhabditidae</taxon>
        <taxon>Peloderinae</taxon>
        <taxon>Caenorhabditis</taxon>
    </lineage>
</organism>